<sequence>MAVHQAVDEVSAAAENALCKIEKKPIMQQILIGAASGVATGYVLAKVGKTVAFCVGVSAIGLQFVINHKQSKDDWKKIEDDAREVLEKVVPIGKQNKSFPKKVFAMFKENQVFFGSFGGGFLVGISFS</sequence>
<dbReference type="Proteomes" id="UP001651158">
    <property type="component" value="Unassembled WGS sequence"/>
</dbReference>
<evidence type="ECO:0000256" key="3">
    <source>
        <dbReference type="ARBA" id="ARBA00022692"/>
    </source>
</evidence>
<evidence type="ECO:0000256" key="4">
    <source>
        <dbReference type="ARBA" id="ARBA00022989"/>
    </source>
</evidence>
<evidence type="ECO:0000313" key="7">
    <source>
        <dbReference type="Proteomes" id="UP001651158"/>
    </source>
</evidence>
<dbReference type="InterPro" id="IPR007014">
    <property type="entry name" value="FUN14"/>
</dbReference>
<organism evidence="6 7">
    <name type="scientific">Taenia crassiceps</name>
    <dbReference type="NCBI Taxonomy" id="6207"/>
    <lineage>
        <taxon>Eukaryota</taxon>
        <taxon>Metazoa</taxon>
        <taxon>Spiralia</taxon>
        <taxon>Lophotrochozoa</taxon>
        <taxon>Platyhelminthes</taxon>
        <taxon>Cestoda</taxon>
        <taxon>Eucestoda</taxon>
        <taxon>Cyclophyllidea</taxon>
        <taxon>Taeniidae</taxon>
        <taxon>Taenia</taxon>
    </lineage>
</organism>
<comment type="caution">
    <text evidence="6">The sequence shown here is derived from an EMBL/GenBank/DDBJ whole genome shotgun (WGS) entry which is preliminary data.</text>
</comment>
<keyword evidence="4" id="KW-1133">Transmembrane helix</keyword>
<evidence type="ECO:0000256" key="5">
    <source>
        <dbReference type="ARBA" id="ARBA00023136"/>
    </source>
</evidence>
<accession>A0ABR4Q7C8</accession>
<dbReference type="PANTHER" id="PTHR21346">
    <property type="entry name" value="FUN14 DOMAIN CONTAINING"/>
    <property type="match status" value="1"/>
</dbReference>
<dbReference type="EMBL" id="JAKROA010000008">
    <property type="protein sequence ID" value="KAL5105588.1"/>
    <property type="molecule type" value="Genomic_DNA"/>
</dbReference>
<name>A0ABR4Q7C8_9CEST</name>
<comment type="subcellular location">
    <subcellularLocation>
        <location evidence="1">Mitochondrion outer membrane</location>
        <topology evidence="1">Multi-pass membrane protein</topology>
    </subcellularLocation>
</comment>
<keyword evidence="7" id="KW-1185">Reference proteome</keyword>
<evidence type="ECO:0000256" key="1">
    <source>
        <dbReference type="ARBA" id="ARBA00004374"/>
    </source>
</evidence>
<keyword evidence="3" id="KW-0812">Transmembrane</keyword>
<comment type="similarity">
    <text evidence="2">Belongs to the FUN14 family.</text>
</comment>
<gene>
    <name evidence="6" type="ORF">TcWFU_009762</name>
</gene>
<reference evidence="6 7" key="1">
    <citation type="journal article" date="2022" name="Front. Cell. Infect. Microbiol.">
        <title>The Genomes of Two Strains of Taenia crassiceps the Animal Model for the Study of Human Cysticercosis.</title>
        <authorList>
            <person name="Bobes R.J."/>
            <person name="Estrada K."/>
            <person name="Rios-Valencia D.G."/>
            <person name="Calderon-Gallegos A."/>
            <person name="de la Torre P."/>
            <person name="Carrero J.C."/>
            <person name="Sanchez-Flores A."/>
            <person name="Laclette J.P."/>
        </authorList>
    </citation>
    <scope>NUCLEOTIDE SEQUENCE [LARGE SCALE GENOMIC DNA]</scope>
    <source>
        <strain evidence="6">WFUcys</strain>
    </source>
</reference>
<dbReference type="Pfam" id="PF04930">
    <property type="entry name" value="FUN14"/>
    <property type="match status" value="1"/>
</dbReference>
<keyword evidence="5" id="KW-0472">Membrane</keyword>
<proteinExistence type="inferred from homology"/>
<protein>
    <submittedName>
        <fullName evidence="6">FUN14 domain-containing protein 1B</fullName>
    </submittedName>
</protein>
<evidence type="ECO:0000256" key="2">
    <source>
        <dbReference type="ARBA" id="ARBA00009160"/>
    </source>
</evidence>
<dbReference type="PANTHER" id="PTHR21346:SF0">
    <property type="entry name" value="RE45833P"/>
    <property type="match status" value="1"/>
</dbReference>
<evidence type="ECO:0000313" key="6">
    <source>
        <dbReference type="EMBL" id="KAL5105588.1"/>
    </source>
</evidence>